<dbReference type="EMBL" id="JARKHS020010776">
    <property type="protein sequence ID" value="KAK8778423.1"/>
    <property type="molecule type" value="Genomic_DNA"/>
</dbReference>
<sequence length="147" mass="16298">MRPVLSRAFSQSTAGRITFEDVVNVLPFGNTLVVLNVTGAQLKRLLEHGVHRHDLSGKMAPAEFVIAAGAYLFLSGGECGARRCPQVSREVYTYGTTNADALPKGSRKLKCGRRPSPRRQGPVSQKSRFQRCRRWDEKSRQVENAAI</sequence>
<dbReference type="InterPro" id="IPR006179">
    <property type="entry name" value="5_nucleotidase/apyrase"/>
</dbReference>
<dbReference type="PANTHER" id="PTHR11575:SF24">
    <property type="entry name" value="5'-NUCLEOTIDASE"/>
    <property type="match status" value="1"/>
</dbReference>
<protein>
    <recommendedName>
        <fullName evidence="3">5'-nucleotidase</fullName>
        <ecNumber evidence="3">3.1.3.5</ecNumber>
    </recommendedName>
</protein>
<dbReference type="InterPro" id="IPR008334">
    <property type="entry name" value="5'-Nucleotdase_C"/>
</dbReference>
<name>A0AAQ4EVB5_AMBAM</name>
<dbReference type="GO" id="GO:0005886">
    <property type="term" value="C:plasma membrane"/>
    <property type="evidence" value="ECO:0007669"/>
    <property type="project" value="TreeGrafter"/>
</dbReference>
<comment type="similarity">
    <text evidence="2">Belongs to the 5'-nucleotidase family.</text>
</comment>
<dbReference type="AlphaFoldDB" id="A0AAQ4EVB5"/>
<feature type="compositionally biased region" description="Basic residues" evidence="4">
    <location>
        <begin position="105"/>
        <end position="117"/>
    </location>
</feature>
<evidence type="ECO:0000256" key="4">
    <source>
        <dbReference type="SAM" id="MobiDB-lite"/>
    </source>
</evidence>
<comment type="catalytic activity">
    <reaction evidence="1">
        <text>a ribonucleoside 5'-phosphate + H2O = a ribonucleoside + phosphate</text>
        <dbReference type="Rhea" id="RHEA:12484"/>
        <dbReference type="ChEBI" id="CHEBI:15377"/>
        <dbReference type="ChEBI" id="CHEBI:18254"/>
        <dbReference type="ChEBI" id="CHEBI:43474"/>
        <dbReference type="ChEBI" id="CHEBI:58043"/>
        <dbReference type="EC" id="3.1.3.5"/>
    </reaction>
</comment>
<dbReference type="SUPFAM" id="SSF55816">
    <property type="entry name" value="5'-nucleotidase (syn. UDP-sugar hydrolase), C-terminal domain"/>
    <property type="match status" value="1"/>
</dbReference>
<dbReference type="EC" id="3.1.3.5" evidence="3"/>
<reference evidence="6 7" key="1">
    <citation type="journal article" date="2023" name="Arcadia Sci">
        <title>De novo assembly of a long-read Amblyomma americanum tick genome.</title>
        <authorList>
            <person name="Chou S."/>
            <person name="Poskanzer K.E."/>
            <person name="Rollins M."/>
            <person name="Thuy-Boun P.S."/>
        </authorList>
    </citation>
    <scope>NUCLEOTIDE SEQUENCE [LARGE SCALE GENOMIC DNA]</scope>
    <source>
        <strain evidence="6">F_SG_1</strain>
        <tissue evidence="6">Salivary glands</tissue>
    </source>
</reference>
<dbReference type="Proteomes" id="UP001321473">
    <property type="component" value="Unassembled WGS sequence"/>
</dbReference>
<gene>
    <name evidence="6" type="ORF">V5799_020235</name>
</gene>
<dbReference type="PANTHER" id="PTHR11575">
    <property type="entry name" value="5'-NUCLEOTIDASE-RELATED"/>
    <property type="match status" value="1"/>
</dbReference>
<evidence type="ECO:0000256" key="3">
    <source>
        <dbReference type="ARBA" id="ARBA00012643"/>
    </source>
</evidence>
<evidence type="ECO:0000259" key="5">
    <source>
        <dbReference type="Pfam" id="PF02872"/>
    </source>
</evidence>
<dbReference type="Gene3D" id="3.90.780.10">
    <property type="entry name" value="5'-Nucleotidase, C-terminal domain"/>
    <property type="match status" value="1"/>
</dbReference>
<organism evidence="6 7">
    <name type="scientific">Amblyomma americanum</name>
    <name type="common">Lone star tick</name>
    <dbReference type="NCBI Taxonomy" id="6943"/>
    <lineage>
        <taxon>Eukaryota</taxon>
        <taxon>Metazoa</taxon>
        <taxon>Ecdysozoa</taxon>
        <taxon>Arthropoda</taxon>
        <taxon>Chelicerata</taxon>
        <taxon>Arachnida</taxon>
        <taxon>Acari</taxon>
        <taxon>Parasitiformes</taxon>
        <taxon>Ixodida</taxon>
        <taxon>Ixodoidea</taxon>
        <taxon>Ixodidae</taxon>
        <taxon>Amblyomminae</taxon>
        <taxon>Amblyomma</taxon>
    </lineage>
</organism>
<feature type="region of interest" description="Disordered" evidence="4">
    <location>
        <begin position="103"/>
        <end position="130"/>
    </location>
</feature>
<evidence type="ECO:0000256" key="1">
    <source>
        <dbReference type="ARBA" id="ARBA00000815"/>
    </source>
</evidence>
<dbReference type="InterPro" id="IPR036907">
    <property type="entry name" value="5'-Nucleotdase_C_sf"/>
</dbReference>
<dbReference type="GO" id="GO:0008253">
    <property type="term" value="F:5'-nucleotidase activity"/>
    <property type="evidence" value="ECO:0007669"/>
    <property type="project" value="UniProtKB-EC"/>
</dbReference>
<feature type="domain" description="5'-Nucleotidase C-terminal" evidence="5">
    <location>
        <begin position="13"/>
        <end position="55"/>
    </location>
</feature>
<evidence type="ECO:0000313" key="7">
    <source>
        <dbReference type="Proteomes" id="UP001321473"/>
    </source>
</evidence>
<evidence type="ECO:0000256" key="2">
    <source>
        <dbReference type="ARBA" id="ARBA00006654"/>
    </source>
</evidence>
<dbReference type="GO" id="GO:0006196">
    <property type="term" value="P:AMP catabolic process"/>
    <property type="evidence" value="ECO:0007669"/>
    <property type="project" value="TreeGrafter"/>
</dbReference>
<comment type="caution">
    <text evidence="6">The sequence shown here is derived from an EMBL/GenBank/DDBJ whole genome shotgun (WGS) entry which is preliminary data.</text>
</comment>
<dbReference type="Pfam" id="PF02872">
    <property type="entry name" value="5_nucleotid_C"/>
    <property type="match status" value="1"/>
</dbReference>
<evidence type="ECO:0000313" key="6">
    <source>
        <dbReference type="EMBL" id="KAK8778423.1"/>
    </source>
</evidence>
<keyword evidence="7" id="KW-1185">Reference proteome</keyword>
<accession>A0AAQ4EVB5</accession>
<proteinExistence type="inferred from homology"/>